<feature type="compositionally biased region" description="Pro residues" evidence="1">
    <location>
        <begin position="56"/>
        <end position="70"/>
    </location>
</feature>
<name>A0A6G1F0I8_9ORYZ</name>
<dbReference type="EMBL" id="SPHZ02000002">
    <property type="protein sequence ID" value="KAF0930407.1"/>
    <property type="molecule type" value="Genomic_DNA"/>
</dbReference>
<evidence type="ECO:0000313" key="3">
    <source>
        <dbReference type="Proteomes" id="UP000479710"/>
    </source>
</evidence>
<organism evidence="2 3">
    <name type="scientific">Oryza meyeriana var. granulata</name>
    <dbReference type="NCBI Taxonomy" id="110450"/>
    <lineage>
        <taxon>Eukaryota</taxon>
        <taxon>Viridiplantae</taxon>
        <taxon>Streptophyta</taxon>
        <taxon>Embryophyta</taxon>
        <taxon>Tracheophyta</taxon>
        <taxon>Spermatophyta</taxon>
        <taxon>Magnoliopsida</taxon>
        <taxon>Liliopsida</taxon>
        <taxon>Poales</taxon>
        <taxon>Poaceae</taxon>
        <taxon>BOP clade</taxon>
        <taxon>Oryzoideae</taxon>
        <taxon>Oryzeae</taxon>
        <taxon>Oryzinae</taxon>
        <taxon>Oryza</taxon>
        <taxon>Oryza meyeriana</taxon>
    </lineage>
</organism>
<evidence type="ECO:0000313" key="2">
    <source>
        <dbReference type="EMBL" id="KAF0930407.1"/>
    </source>
</evidence>
<reference evidence="2 3" key="1">
    <citation type="submission" date="2019-11" db="EMBL/GenBank/DDBJ databases">
        <title>Whole genome sequence of Oryza granulata.</title>
        <authorList>
            <person name="Li W."/>
        </authorList>
    </citation>
    <scope>NUCLEOTIDE SEQUENCE [LARGE SCALE GENOMIC DNA]</scope>
    <source>
        <strain evidence="3">cv. Menghai</strain>
        <tissue evidence="2">Leaf</tissue>
    </source>
</reference>
<protein>
    <submittedName>
        <fullName evidence="2">Uncharacterized protein</fullName>
    </submittedName>
</protein>
<dbReference type="Proteomes" id="UP000479710">
    <property type="component" value="Unassembled WGS sequence"/>
</dbReference>
<dbReference type="AlphaFoldDB" id="A0A6G1F0I8"/>
<evidence type="ECO:0000256" key="1">
    <source>
        <dbReference type="SAM" id="MobiDB-lite"/>
    </source>
</evidence>
<feature type="compositionally biased region" description="Basic residues" evidence="1">
    <location>
        <begin position="177"/>
        <end position="203"/>
    </location>
</feature>
<feature type="region of interest" description="Disordered" evidence="1">
    <location>
        <begin position="13"/>
        <end position="203"/>
    </location>
</feature>
<keyword evidence="3" id="KW-1185">Reference proteome</keyword>
<comment type="caution">
    <text evidence="2">The sequence shown here is derived from an EMBL/GenBank/DDBJ whole genome shotgun (WGS) entry which is preliminary data.</text>
</comment>
<sequence length="203" mass="21589">MWCRRSNFTLVQGEVGARDYINPTILPSTNPKEKKKKNPGHAPHSSPRARHLPVSFPAPAPSALRPPPPLCRRRPPCAAGPTPPRPAPCDSRSPAPPPPPLPRWLADNRPGPSYLPATLPGRPPRLHTGRAGGPHPLCAGRLGTASAPGGRIPSTPGAPGSRIPSAPAGSEQGARRLGARRPPRPHPLRGHIHLRHRLSSYVP</sequence>
<gene>
    <name evidence="2" type="ORF">E2562_032288</name>
</gene>
<accession>A0A6G1F0I8</accession>
<proteinExistence type="predicted"/>